<dbReference type="InterPro" id="IPR025198">
    <property type="entry name" value="PPK_N_dom"/>
</dbReference>
<evidence type="ECO:0000259" key="10">
    <source>
        <dbReference type="Pfam" id="PF13090"/>
    </source>
</evidence>
<keyword evidence="1 6" id="KW-0597">Phosphoprotein</keyword>
<dbReference type="Pfam" id="PF17941">
    <property type="entry name" value="PP_kinase_C_1"/>
    <property type="match status" value="1"/>
</dbReference>
<dbReference type="InterPro" id="IPR003414">
    <property type="entry name" value="PP_kinase"/>
</dbReference>
<comment type="PTM">
    <text evidence="6 7">An intermediate of this reaction is the autophosphorylated ppk in which a phosphate is covalently linked to a histidine residue through a N-P bond.</text>
</comment>
<dbReference type="HAMAP" id="MF_00347">
    <property type="entry name" value="Polyphosphate_kinase"/>
    <property type="match status" value="1"/>
</dbReference>
<dbReference type="Gene3D" id="1.20.58.310">
    <property type="entry name" value="Polyphosphate kinase N-terminal domain"/>
    <property type="match status" value="1"/>
</dbReference>
<dbReference type="Gene3D" id="3.30.1840.10">
    <property type="entry name" value="Polyphosphate kinase middle domain"/>
    <property type="match status" value="1"/>
</dbReference>
<dbReference type="OrthoDB" id="9761456at2"/>
<comment type="catalytic activity">
    <reaction evidence="6 7">
        <text>[phosphate](n) + ATP = [phosphate](n+1) + ADP</text>
        <dbReference type="Rhea" id="RHEA:19573"/>
        <dbReference type="Rhea" id="RHEA-COMP:9859"/>
        <dbReference type="Rhea" id="RHEA-COMP:14280"/>
        <dbReference type="ChEBI" id="CHEBI:16838"/>
        <dbReference type="ChEBI" id="CHEBI:30616"/>
        <dbReference type="ChEBI" id="CHEBI:456216"/>
        <dbReference type="EC" id="2.7.4.1"/>
    </reaction>
</comment>
<evidence type="ECO:0000313" key="13">
    <source>
        <dbReference type="Proteomes" id="UP000256708"/>
    </source>
</evidence>
<comment type="function">
    <text evidence="6 7">Catalyzes the reversible transfer of the terminal phosphate of ATP to form a long-chain polyphosphate (polyP).</text>
</comment>
<dbReference type="EC" id="2.7.4.1" evidence="6 7"/>
<feature type="binding site" evidence="6">
    <location>
        <position position="413"/>
    </location>
    <ligand>
        <name>Mg(2+)</name>
        <dbReference type="ChEBI" id="CHEBI:18420"/>
    </ligand>
</feature>
<dbReference type="PANTHER" id="PTHR30218">
    <property type="entry name" value="POLYPHOSPHATE KINASE"/>
    <property type="match status" value="1"/>
</dbReference>
<reference evidence="13" key="1">
    <citation type="submission" date="2018-08" db="EMBL/GenBank/DDBJ databases">
        <authorList>
            <person name="Liu Z.-W."/>
            <person name="Du Z.-J."/>
        </authorList>
    </citation>
    <scope>NUCLEOTIDE SEQUENCE [LARGE SCALE GENOMIC DNA]</scope>
    <source>
        <strain evidence="13">H4X</strain>
    </source>
</reference>
<evidence type="ECO:0000313" key="12">
    <source>
        <dbReference type="EMBL" id="RDV15522.1"/>
    </source>
</evidence>
<dbReference type="PANTHER" id="PTHR30218:SF0">
    <property type="entry name" value="POLYPHOSPHATE KINASE"/>
    <property type="match status" value="1"/>
</dbReference>
<dbReference type="InterPro" id="IPR024953">
    <property type="entry name" value="PP_kinase_middle"/>
</dbReference>
<dbReference type="SUPFAM" id="SSF140356">
    <property type="entry name" value="PPK N-terminal domain-like"/>
    <property type="match status" value="1"/>
</dbReference>
<accession>A0A3D8LF17</accession>
<dbReference type="Pfam" id="PF13090">
    <property type="entry name" value="PP_kinase_C"/>
    <property type="match status" value="1"/>
</dbReference>
<protein>
    <recommendedName>
        <fullName evidence="6 7">Polyphosphate kinase</fullName>
        <ecNumber evidence="6 7">2.7.4.1</ecNumber>
    </recommendedName>
    <alternativeName>
        <fullName evidence="6">ATP-polyphosphate phosphotransferase</fullName>
    </alternativeName>
    <alternativeName>
        <fullName evidence="6">Polyphosphoric acid kinase</fullName>
    </alternativeName>
</protein>
<name>A0A3D8LF17_9BACT</name>
<keyword evidence="3 6" id="KW-0547">Nucleotide-binding</keyword>
<gene>
    <name evidence="12" type="primary">ppk1</name>
    <name evidence="6" type="synonym">ppk</name>
    <name evidence="12" type="ORF">DXT99_08515</name>
</gene>
<comment type="similarity">
    <text evidence="6 7">Belongs to the polyphosphate kinase 1 (PPK1) family.</text>
</comment>
<dbReference type="GO" id="GO:0008976">
    <property type="term" value="F:polyphosphate kinase activity"/>
    <property type="evidence" value="ECO:0007669"/>
    <property type="project" value="UniProtKB-UniRule"/>
</dbReference>
<dbReference type="Pfam" id="PF13089">
    <property type="entry name" value="PP_kinase_N"/>
    <property type="match status" value="1"/>
</dbReference>
<organism evidence="12 13">
    <name type="scientific">Pontibacter diazotrophicus</name>
    <dbReference type="NCBI Taxonomy" id="1400979"/>
    <lineage>
        <taxon>Bacteria</taxon>
        <taxon>Pseudomonadati</taxon>
        <taxon>Bacteroidota</taxon>
        <taxon>Cytophagia</taxon>
        <taxon>Cytophagales</taxon>
        <taxon>Hymenobacteraceae</taxon>
        <taxon>Pontibacter</taxon>
    </lineage>
</organism>
<keyword evidence="6" id="KW-0460">Magnesium</keyword>
<evidence type="ECO:0000256" key="1">
    <source>
        <dbReference type="ARBA" id="ARBA00022553"/>
    </source>
</evidence>
<dbReference type="InterPro" id="IPR025200">
    <property type="entry name" value="PPK_C_dom2"/>
</dbReference>
<dbReference type="SUPFAM" id="SSF143724">
    <property type="entry name" value="PHP14-like"/>
    <property type="match status" value="1"/>
</dbReference>
<feature type="domain" description="Polyphosphate kinase N-terminal" evidence="9">
    <location>
        <begin position="16"/>
        <end position="120"/>
    </location>
</feature>
<dbReference type="GO" id="GO:0006799">
    <property type="term" value="P:polyphosphate biosynthetic process"/>
    <property type="evidence" value="ECO:0007669"/>
    <property type="project" value="UniProtKB-UniRule"/>
</dbReference>
<dbReference type="Gene3D" id="3.30.870.10">
    <property type="entry name" value="Endonuclease Chain A"/>
    <property type="match status" value="2"/>
</dbReference>
<dbReference type="InterPro" id="IPR041108">
    <property type="entry name" value="PP_kinase_C_1"/>
</dbReference>
<dbReference type="Proteomes" id="UP000256708">
    <property type="component" value="Unassembled WGS sequence"/>
</dbReference>
<dbReference type="NCBIfam" id="NF003921">
    <property type="entry name" value="PRK05443.2-2"/>
    <property type="match status" value="1"/>
</dbReference>
<dbReference type="GO" id="GO:0005524">
    <property type="term" value="F:ATP binding"/>
    <property type="evidence" value="ECO:0007669"/>
    <property type="project" value="UniProtKB-KW"/>
</dbReference>
<comment type="cofactor">
    <cofactor evidence="6">
        <name>Mg(2+)</name>
        <dbReference type="ChEBI" id="CHEBI:18420"/>
    </cofactor>
</comment>
<dbReference type="GO" id="GO:0046872">
    <property type="term" value="F:metal ion binding"/>
    <property type="evidence" value="ECO:0007669"/>
    <property type="project" value="UniProtKB-KW"/>
</dbReference>
<evidence type="ECO:0000259" key="9">
    <source>
        <dbReference type="Pfam" id="PF13089"/>
    </source>
</evidence>
<keyword evidence="2 6" id="KW-0808">Transferase</keyword>
<dbReference type="AlphaFoldDB" id="A0A3D8LF17"/>
<feature type="binding site" evidence="6">
    <location>
        <position position="600"/>
    </location>
    <ligand>
        <name>ATP</name>
        <dbReference type="ChEBI" id="CHEBI:30616"/>
    </ligand>
</feature>
<feature type="binding site" evidence="6">
    <location>
        <position position="572"/>
    </location>
    <ligand>
        <name>ATP</name>
        <dbReference type="ChEBI" id="CHEBI:30616"/>
    </ligand>
</feature>
<dbReference type="InterPro" id="IPR036830">
    <property type="entry name" value="PP_kinase_middle_dom_sf"/>
</dbReference>
<dbReference type="PIRSF" id="PIRSF015589">
    <property type="entry name" value="PP_kinase"/>
    <property type="match status" value="1"/>
</dbReference>
<proteinExistence type="inferred from homology"/>
<dbReference type="NCBIfam" id="TIGR03705">
    <property type="entry name" value="poly_P_kin"/>
    <property type="match status" value="1"/>
</dbReference>
<feature type="active site" description="Phosphohistidine intermediate" evidence="6">
    <location>
        <position position="443"/>
    </location>
</feature>
<dbReference type="GO" id="GO:0009358">
    <property type="term" value="C:polyphosphate kinase complex"/>
    <property type="evidence" value="ECO:0007669"/>
    <property type="project" value="InterPro"/>
</dbReference>
<dbReference type="RefSeq" id="WP_115565117.1">
    <property type="nucleotide sequence ID" value="NZ_QRGR01000008.1"/>
</dbReference>
<feature type="domain" description="Polyphosphate kinase C-terminal" evidence="10">
    <location>
        <begin position="511"/>
        <end position="666"/>
    </location>
</feature>
<keyword evidence="6" id="KW-0479">Metal-binding</keyword>
<evidence type="ECO:0000256" key="3">
    <source>
        <dbReference type="ARBA" id="ARBA00022741"/>
    </source>
</evidence>
<keyword evidence="4 6" id="KW-0418">Kinase</keyword>
<keyword evidence="5 6" id="KW-0067">ATP-binding</keyword>
<feature type="domain" description="Polyphosphate kinase middle" evidence="8">
    <location>
        <begin position="129"/>
        <end position="313"/>
    </location>
</feature>
<evidence type="ECO:0000259" key="11">
    <source>
        <dbReference type="Pfam" id="PF17941"/>
    </source>
</evidence>
<dbReference type="CDD" id="cd09168">
    <property type="entry name" value="PLDc_PaPPK1_C2_like"/>
    <property type="match status" value="1"/>
</dbReference>
<dbReference type="NCBIfam" id="NF003917">
    <property type="entry name" value="PRK05443.1-1"/>
    <property type="match status" value="1"/>
</dbReference>
<evidence type="ECO:0000256" key="4">
    <source>
        <dbReference type="ARBA" id="ARBA00022777"/>
    </source>
</evidence>
<feature type="binding site" evidence="6">
    <location>
        <position position="476"/>
    </location>
    <ligand>
        <name>ATP</name>
        <dbReference type="ChEBI" id="CHEBI:30616"/>
    </ligand>
</feature>
<evidence type="ECO:0000259" key="8">
    <source>
        <dbReference type="Pfam" id="PF02503"/>
    </source>
</evidence>
<feature type="binding site" evidence="6">
    <location>
        <position position="53"/>
    </location>
    <ligand>
        <name>ATP</name>
        <dbReference type="ChEBI" id="CHEBI:30616"/>
    </ligand>
</feature>
<dbReference type="SUPFAM" id="SSF56024">
    <property type="entry name" value="Phospholipase D/nuclease"/>
    <property type="match status" value="2"/>
</dbReference>
<evidence type="ECO:0000256" key="5">
    <source>
        <dbReference type="ARBA" id="ARBA00022840"/>
    </source>
</evidence>
<dbReference type="InterPro" id="IPR036832">
    <property type="entry name" value="PPK_N_dom_sf"/>
</dbReference>
<evidence type="ECO:0000256" key="6">
    <source>
        <dbReference type="HAMAP-Rule" id="MF_00347"/>
    </source>
</evidence>
<dbReference type="Pfam" id="PF02503">
    <property type="entry name" value="PP_kinase"/>
    <property type="match status" value="1"/>
</dbReference>
<comment type="caution">
    <text evidence="12">The sequence shown here is derived from an EMBL/GenBank/DDBJ whole genome shotgun (WGS) entry which is preliminary data.</text>
</comment>
<keyword evidence="13" id="KW-1185">Reference proteome</keyword>
<evidence type="ECO:0000256" key="7">
    <source>
        <dbReference type="RuleBase" id="RU003800"/>
    </source>
</evidence>
<dbReference type="EMBL" id="QRGR01000008">
    <property type="protein sequence ID" value="RDV15522.1"/>
    <property type="molecule type" value="Genomic_DNA"/>
</dbReference>
<evidence type="ECO:0000256" key="2">
    <source>
        <dbReference type="ARBA" id="ARBA00022679"/>
    </source>
</evidence>
<feature type="domain" description="Polyphosphate kinase C-terminal" evidence="11">
    <location>
        <begin position="340"/>
        <end position="501"/>
    </location>
</feature>
<feature type="binding site" evidence="6">
    <location>
        <position position="383"/>
    </location>
    <ligand>
        <name>Mg(2+)</name>
        <dbReference type="ChEBI" id="CHEBI:18420"/>
    </ligand>
</feature>
<sequence length="700" mass="81367">MEKEKEEQATPDYPMINRELSWLAFNYRVLQEAKDKNVPLLERIKFMAIFSANLDEYFKVRVATLKRLIKLKEKTRKKLNTDPSEIFDQVISEVKRQQEEFGHVFREGILADLRAHNINLLTEHELNPEQQEWVKSYFQETVLPLLQPIILDETETHLFLKDQTVYLGVKMWEPQGEGLKPERYAMLEIPTKKHGGRFVKLPTVDEQRYVMFVDDVIRFCLPRIFDKYQQFDSHAVKVSRDAELDIEEEVSGNLMAKIRKSLKKRETGYPARLLYDPETPHDLLDMMMAHTGITEDELVEGSKYHNFRDFFQFPDFNLPNLKYTPQPTLVHPQLEQEPSMLAAMQKQDYLVHYPYQSFDYVLRLFNEAAEDPKVTSMSATLYRVADKSAIAKALAKAAKNGKLVTVVVELKARFDEESNIFWAGKLQKAGANVIFGVPELKVHSKLGLITRNEGGKMINYAYLSTGNYNEDTSTIYADHGLFTADKRLTKDVEQVFNFFIDRSPDKKFDHLLMAPLNMRERFVKLIDREIRHAKKGLPARLILKMNALQDERMIKKLYTASQAGVKVNLLVRGICCLMPGVEGVSENIEVRSIVDRYLEHARVYIFHNNGNEEYYVASADWMTRNLNRRVEVAFPLLQPHLVKQVRDIIDLQLADDIKARTVDNSYLGQGDQTNMRSQYATYDYLRDLIPEGMNPIREEE</sequence>